<feature type="region of interest" description="Disordered" evidence="1">
    <location>
        <begin position="1"/>
        <end position="105"/>
    </location>
</feature>
<comment type="caution">
    <text evidence="2">The sequence shown here is derived from an EMBL/GenBank/DDBJ whole genome shotgun (WGS) entry which is preliminary data.</text>
</comment>
<keyword evidence="3" id="KW-1185">Reference proteome</keyword>
<feature type="compositionally biased region" description="Polar residues" evidence="1">
    <location>
        <begin position="1"/>
        <end position="10"/>
    </location>
</feature>
<proteinExistence type="predicted"/>
<reference evidence="2 3" key="1">
    <citation type="journal article" date="2018" name="Biotechnol. Adv.">
        <title>Improved genomic resources and new bioinformatic workflow for the carcinogenic parasite Clonorchis sinensis: Biotechnological implications.</title>
        <authorList>
            <person name="Wang D."/>
            <person name="Korhonen P.K."/>
            <person name="Gasser R.B."/>
            <person name="Young N.D."/>
        </authorList>
    </citation>
    <scope>NUCLEOTIDE SEQUENCE [LARGE SCALE GENOMIC DNA]</scope>
    <source>
        <strain evidence="2">Cs-k2</strain>
    </source>
</reference>
<feature type="compositionally biased region" description="Basic and acidic residues" evidence="1">
    <location>
        <begin position="13"/>
        <end position="23"/>
    </location>
</feature>
<dbReference type="Proteomes" id="UP000286415">
    <property type="component" value="Unassembled WGS sequence"/>
</dbReference>
<accession>A0A8T1LYJ7</accession>
<reference evidence="2 3" key="2">
    <citation type="journal article" date="2021" name="Genomics">
        <title>High-quality reference genome for Clonorchis sinensis.</title>
        <authorList>
            <person name="Young N.D."/>
            <person name="Stroehlein A.J."/>
            <person name="Kinkar L."/>
            <person name="Wang T."/>
            <person name="Sohn W.M."/>
            <person name="Chang B.C.H."/>
            <person name="Kaur P."/>
            <person name="Weisz D."/>
            <person name="Dudchenko O."/>
            <person name="Aiden E.L."/>
            <person name="Korhonen P.K."/>
            <person name="Gasser R.B."/>
        </authorList>
    </citation>
    <scope>NUCLEOTIDE SEQUENCE [LARGE SCALE GENOMIC DNA]</scope>
    <source>
        <strain evidence="2">Cs-k2</strain>
    </source>
</reference>
<organism evidence="2 3">
    <name type="scientific">Clonorchis sinensis</name>
    <name type="common">Chinese liver fluke</name>
    <dbReference type="NCBI Taxonomy" id="79923"/>
    <lineage>
        <taxon>Eukaryota</taxon>
        <taxon>Metazoa</taxon>
        <taxon>Spiralia</taxon>
        <taxon>Lophotrochozoa</taxon>
        <taxon>Platyhelminthes</taxon>
        <taxon>Trematoda</taxon>
        <taxon>Digenea</taxon>
        <taxon>Opisthorchiida</taxon>
        <taxon>Opisthorchiata</taxon>
        <taxon>Opisthorchiidae</taxon>
        <taxon>Clonorchis</taxon>
    </lineage>
</organism>
<feature type="compositionally biased region" description="Polar residues" evidence="1">
    <location>
        <begin position="154"/>
        <end position="170"/>
    </location>
</feature>
<evidence type="ECO:0000313" key="3">
    <source>
        <dbReference type="Proteomes" id="UP000286415"/>
    </source>
</evidence>
<evidence type="ECO:0000313" key="2">
    <source>
        <dbReference type="EMBL" id="KAG5441819.1"/>
    </source>
</evidence>
<dbReference type="AlphaFoldDB" id="A0A8T1LYJ7"/>
<feature type="compositionally biased region" description="Low complexity" evidence="1">
    <location>
        <begin position="134"/>
        <end position="143"/>
    </location>
</feature>
<sequence length="170" mass="18676">MKGCVSTQTAIHHPNDLRDESRQPPKASKPMSLKSHGAFDQIPSFEDDQDGWGPEGDDGWGSLEVEETPEDPGEFGRKNTSIQPVDSTNDWARRSSKPASDNLGWDADEFFDTLTLESSPRVTRPVAHRTAEISSKPAPTAAKPKSKKVVKSKLPTQSTVTSDDNSWGDW</sequence>
<feature type="compositionally biased region" description="Acidic residues" evidence="1">
    <location>
        <begin position="45"/>
        <end position="73"/>
    </location>
</feature>
<evidence type="ECO:0000256" key="1">
    <source>
        <dbReference type="SAM" id="MobiDB-lite"/>
    </source>
</evidence>
<dbReference type="EMBL" id="NIRI02000076">
    <property type="protein sequence ID" value="KAG5441819.1"/>
    <property type="molecule type" value="Genomic_DNA"/>
</dbReference>
<protein>
    <submittedName>
        <fullName evidence="2">Uncharacterized protein</fullName>
    </submittedName>
</protein>
<feature type="region of interest" description="Disordered" evidence="1">
    <location>
        <begin position="118"/>
        <end position="170"/>
    </location>
</feature>
<feature type="compositionally biased region" description="Polar residues" evidence="1">
    <location>
        <begin position="78"/>
        <end position="90"/>
    </location>
</feature>
<name>A0A8T1LYJ7_CLOSI</name>
<gene>
    <name evidence="2" type="ORF">CSKR_200064</name>
</gene>